<evidence type="ECO:0000313" key="4">
    <source>
        <dbReference type="Proteomes" id="UP000216478"/>
    </source>
</evidence>
<keyword evidence="4" id="KW-1185">Reference proteome</keyword>
<dbReference type="EMBL" id="NNRL01000163">
    <property type="protein sequence ID" value="OYR10566.1"/>
    <property type="molecule type" value="Genomic_DNA"/>
</dbReference>
<dbReference type="Pfam" id="PF02698">
    <property type="entry name" value="DUF218"/>
    <property type="match status" value="1"/>
</dbReference>
<organism evidence="3 4">
    <name type="scientific">Brucella grignonensis</name>
    <dbReference type="NCBI Taxonomy" id="94627"/>
    <lineage>
        <taxon>Bacteria</taxon>
        <taxon>Pseudomonadati</taxon>
        <taxon>Pseudomonadota</taxon>
        <taxon>Alphaproteobacteria</taxon>
        <taxon>Hyphomicrobiales</taxon>
        <taxon>Brucellaceae</taxon>
        <taxon>Brucella/Ochrobactrum group</taxon>
        <taxon>Brucella</taxon>
    </lineage>
</organism>
<dbReference type="OrthoDB" id="9809813at2"/>
<protein>
    <recommendedName>
        <fullName evidence="2">DUF218 domain-containing protein</fullName>
    </recommendedName>
</protein>
<comment type="caution">
    <text evidence="3">The sequence shown here is derived from an EMBL/GenBank/DDBJ whole genome shotgun (WGS) entry which is preliminary data.</text>
</comment>
<reference evidence="3 4" key="1">
    <citation type="submission" date="2017-07" db="EMBL/GenBank/DDBJ databases">
        <title>Phylogenetic study on the rhizospheric bacterium Ochrobactrum sp. A44.</title>
        <authorList>
            <person name="Krzyzanowska D.M."/>
            <person name="Ossowicki A."/>
            <person name="Rajewska M."/>
            <person name="Maciag T."/>
            <person name="Kaczynski Z."/>
            <person name="Czerwicka M."/>
            <person name="Jafra S."/>
        </authorList>
    </citation>
    <scope>NUCLEOTIDE SEQUENCE [LARGE SCALE GENOMIC DNA]</scope>
    <source>
        <strain evidence="3 4">OgA9a</strain>
    </source>
</reference>
<evidence type="ECO:0000313" key="3">
    <source>
        <dbReference type="EMBL" id="OYR10566.1"/>
    </source>
</evidence>
<dbReference type="GO" id="GO:0005886">
    <property type="term" value="C:plasma membrane"/>
    <property type="evidence" value="ECO:0007669"/>
    <property type="project" value="TreeGrafter"/>
</dbReference>
<proteinExistence type="predicted"/>
<gene>
    <name evidence="3" type="ORF">CEV33_2028</name>
</gene>
<dbReference type="CDD" id="cd06259">
    <property type="entry name" value="YdcF-like"/>
    <property type="match status" value="1"/>
</dbReference>
<dbReference type="InterPro" id="IPR003848">
    <property type="entry name" value="DUF218"/>
</dbReference>
<feature type="domain" description="DUF218" evidence="2">
    <location>
        <begin position="107"/>
        <end position="234"/>
    </location>
</feature>
<keyword evidence="1" id="KW-0812">Transmembrane</keyword>
<accession>A0A256F778</accession>
<dbReference type="Proteomes" id="UP000216478">
    <property type="component" value="Unassembled WGS sequence"/>
</dbReference>
<dbReference type="PANTHER" id="PTHR30336:SF4">
    <property type="entry name" value="ENVELOPE BIOGENESIS FACTOR ELYC"/>
    <property type="match status" value="1"/>
</dbReference>
<dbReference type="GO" id="GO:0000270">
    <property type="term" value="P:peptidoglycan metabolic process"/>
    <property type="evidence" value="ECO:0007669"/>
    <property type="project" value="TreeGrafter"/>
</dbReference>
<evidence type="ECO:0000259" key="2">
    <source>
        <dbReference type="Pfam" id="PF02698"/>
    </source>
</evidence>
<evidence type="ECO:0000256" key="1">
    <source>
        <dbReference type="SAM" id="Phobius"/>
    </source>
</evidence>
<keyword evidence="1" id="KW-1133">Transmembrane helix</keyword>
<feature type="transmembrane region" description="Helical" evidence="1">
    <location>
        <begin position="26"/>
        <end position="49"/>
    </location>
</feature>
<name>A0A256F778_9HYPH</name>
<dbReference type="GO" id="GO:0043164">
    <property type="term" value="P:Gram-negative-bacterium-type cell wall biogenesis"/>
    <property type="evidence" value="ECO:0007669"/>
    <property type="project" value="TreeGrafter"/>
</dbReference>
<keyword evidence="1" id="KW-0472">Membrane</keyword>
<dbReference type="InterPro" id="IPR051599">
    <property type="entry name" value="Cell_Envelope_Assoc"/>
</dbReference>
<dbReference type="RefSeq" id="WP_094541741.1">
    <property type="nucleotide sequence ID" value="NZ_JBHEER010000001.1"/>
</dbReference>
<dbReference type="InterPro" id="IPR014729">
    <property type="entry name" value="Rossmann-like_a/b/a_fold"/>
</dbReference>
<dbReference type="AlphaFoldDB" id="A0A256F778"/>
<dbReference type="PANTHER" id="PTHR30336">
    <property type="entry name" value="INNER MEMBRANE PROTEIN, PROBABLE PERMEASE"/>
    <property type="match status" value="1"/>
</dbReference>
<dbReference type="Gene3D" id="3.40.50.620">
    <property type="entry name" value="HUPs"/>
    <property type="match status" value="1"/>
</dbReference>
<sequence length="278" mass="29965">MTINIIIAFVIVGLLSLKFKRCKTGFLLLGFGAVLYSAIASAILPDYLMSRLQSSYSSKLQTPLEDNIAFIIFGMGTQTVDVQGRNVVEPLAFSYGPILTAVAMNRQCVELSLSCKFIVSGADVAGTGVSEAASIAKQLEKAGVDPASILLDEKSRNSWQNARNTAANLRQIRPTKVVLLQAAPMMKRDLLYLAHFGVKPEPVAAGYLTGSQTNMSSAGLYFLVTDLALHEEIGVWRYTFYNFMGWNEPKQPPLELGQATSGQPAAGTVPVAVPTLAQ</sequence>